<keyword evidence="1" id="KW-0479">Metal-binding</keyword>
<dbReference type="AlphaFoldDB" id="A0A3M7QYS4"/>
<feature type="domain" description="RING-type" evidence="6">
    <location>
        <begin position="35"/>
        <end position="77"/>
    </location>
</feature>
<evidence type="ECO:0000256" key="4">
    <source>
        <dbReference type="PROSITE-ProRule" id="PRU00175"/>
    </source>
</evidence>
<dbReference type="SMART" id="SM00184">
    <property type="entry name" value="RING"/>
    <property type="match status" value="1"/>
</dbReference>
<evidence type="ECO:0000256" key="1">
    <source>
        <dbReference type="ARBA" id="ARBA00022723"/>
    </source>
</evidence>
<dbReference type="InterPro" id="IPR013083">
    <property type="entry name" value="Znf_RING/FYVE/PHD"/>
</dbReference>
<dbReference type="Proteomes" id="UP000276133">
    <property type="component" value="Unassembled WGS sequence"/>
</dbReference>
<dbReference type="Pfam" id="PF13445">
    <property type="entry name" value="zf-RING_UBOX"/>
    <property type="match status" value="1"/>
</dbReference>
<protein>
    <submittedName>
        <fullName evidence="7">E3 ubiquitin-ligase TRIM71-like</fullName>
    </submittedName>
</protein>
<proteinExistence type="predicted"/>
<keyword evidence="3" id="KW-0862">Zinc</keyword>
<evidence type="ECO:0000259" key="6">
    <source>
        <dbReference type="PROSITE" id="PS50089"/>
    </source>
</evidence>
<sequence length="298" mass="34378">MNSDELFEAGLNTCTQRPEKEKFYKASIIRDYLICPSCDQPFVNPLNLPCSHNICSNCFKSLKNEYPADVIKCPVCQTENSIPPTGFPINTMIVDLLEFEPVEIRRGSHFERLIESTSQILVDLNGLIGQLNDKIINGEANIRRFCVELREQVNYSTNKKIDQLNQNREIFFGRINDFQNKCLSDFLKREPNLKDMLDKCLFDVDEWKLRVQAPQNDESDVENVKLLADNLKQKLSSEIFKFDLMLFGNQRPKFIEDNNQLVLDSIGQIVNEKIQSEEKSDEEGYETMNQSLSSTIAQ</sequence>
<dbReference type="SUPFAM" id="SSF57850">
    <property type="entry name" value="RING/U-box"/>
    <property type="match status" value="1"/>
</dbReference>
<dbReference type="InterPro" id="IPR001841">
    <property type="entry name" value="Znf_RING"/>
</dbReference>
<accession>A0A3M7QYS4</accession>
<reference evidence="7 8" key="1">
    <citation type="journal article" date="2018" name="Sci. Rep.">
        <title>Genomic signatures of local adaptation to the degree of environmental predictability in rotifers.</title>
        <authorList>
            <person name="Franch-Gras L."/>
            <person name="Hahn C."/>
            <person name="Garcia-Roger E.M."/>
            <person name="Carmona M.J."/>
            <person name="Serra M."/>
            <person name="Gomez A."/>
        </authorList>
    </citation>
    <scope>NUCLEOTIDE SEQUENCE [LARGE SCALE GENOMIC DNA]</scope>
    <source>
        <strain evidence="7">HYR1</strain>
    </source>
</reference>
<dbReference type="CDD" id="cd16579">
    <property type="entry name" value="RING-HC_PML_C-V"/>
    <property type="match status" value="1"/>
</dbReference>
<feature type="region of interest" description="Disordered" evidence="5">
    <location>
        <begin position="275"/>
        <end position="298"/>
    </location>
</feature>
<comment type="caution">
    <text evidence="7">The sequence shown here is derived from an EMBL/GenBank/DDBJ whole genome shotgun (WGS) entry which is preliminary data.</text>
</comment>
<dbReference type="PROSITE" id="PS50089">
    <property type="entry name" value="ZF_RING_2"/>
    <property type="match status" value="1"/>
</dbReference>
<gene>
    <name evidence="7" type="ORF">BpHYR1_004060</name>
</gene>
<dbReference type="EMBL" id="REGN01004723">
    <property type="protein sequence ID" value="RNA16369.1"/>
    <property type="molecule type" value="Genomic_DNA"/>
</dbReference>
<keyword evidence="2 4" id="KW-0863">Zinc-finger</keyword>
<dbReference type="GO" id="GO:0016874">
    <property type="term" value="F:ligase activity"/>
    <property type="evidence" value="ECO:0007669"/>
    <property type="project" value="UniProtKB-KW"/>
</dbReference>
<dbReference type="OrthoDB" id="426657at2759"/>
<evidence type="ECO:0000256" key="5">
    <source>
        <dbReference type="SAM" id="MobiDB-lite"/>
    </source>
</evidence>
<dbReference type="Gene3D" id="3.30.40.10">
    <property type="entry name" value="Zinc/RING finger domain, C3HC4 (zinc finger)"/>
    <property type="match status" value="1"/>
</dbReference>
<evidence type="ECO:0000256" key="2">
    <source>
        <dbReference type="ARBA" id="ARBA00022771"/>
    </source>
</evidence>
<keyword evidence="8" id="KW-1185">Reference proteome</keyword>
<feature type="compositionally biased region" description="Polar residues" evidence="5">
    <location>
        <begin position="287"/>
        <end position="298"/>
    </location>
</feature>
<dbReference type="InterPro" id="IPR027370">
    <property type="entry name" value="Znf-RING_euk"/>
</dbReference>
<organism evidence="7 8">
    <name type="scientific">Brachionus plicatilis</name>
    <name type="common">Marine rotifer</name>
    <name type="synonym">Brachionus muelleri</name>
    <dbReference type="NCBI Taxonomy" id="10195"/>
    <lineage>
        <taxon>Eukaryota</taxon>
        <taxon>Metazoa</taxon>
        <taxon>Spiralia</taxon>
        <taxon>Gnathifera</taxon>
        <taxon>Rotifera</taxon>
        <taxon>Eurotatoria</taxon>
        <taxon>Monogononta</taxon>
        <taxon>Pseudotrocha</taxon>
        <taxon>Ploima</taxon>
        <taxon>Brachionidae</taxon>
        <taxon>Brachionus</taxon>
    </lineage>
</organism>
<keyword evidence="7" id="KW-0436">Ligase</keyword>
<name>A0A3M7QYS4_BRAPC</name>
<evidence type="ECO:0000313" key="8">
    <source>
        <dbReference type="Proteomes" id="UP000276133"/>
    </source>
</evidence>
<dbReference type="GO" id="GO:0008270">
    <property type="term" value="F:zinc ion binding"/>
    <property type="evidence" value="ECO:0007669"/>
    <property type="project" value="UniProtKB-KW"/>
</dbReference>
<evidence type="ECO:0000313" key="7">
    <source>
        <dbReference type="EMBL" id="RNA16369.1"/>
    </source>
</evidence>
<dbReference type="STRING" id="10195.A0A3M7QYS4"/>
<evidence type="ECO:0000256" key="3">
    <source>
        <dbReference type="ARBA" id="ARBA00022833"/>
    </source>
</evidence>